<name>A0A9X1IBB4_9PROT</name>
<comment type="caution">
    <text evidence="5">The sequence shown here is derived from an EMBL/GenBank/DDBJ whole genome shotgun (WGS) entry which is preliminary data.</text>
</comment>
<accession>A0A9X1IBB4</accession>
<keyword evidence="6" id="KW-1185">Reference proteome</keyword>
<feature type="chain" id="PRO_5040812194" evidence="4">
    <location>
        <begin position="28"/>
        <end position="369"/>
    </location>
</feature>
<dbReference type="PROSITE" id="PS51318">
    <property type="entry name" value="TAT"/>
    <property type="match status" value="1"/>
</dbReference>
<dbReference type="EMBL" id="JAJAQI010000001">
    <property type="protein sequence ID" value="MCB4820213.1"/>
    <property type="molecule type" value="Genomic_DNA"/>
</dbReference>
<evidence type="ECO:0000256" key="2">
    <source>
        <dbReference type="PIRSR" id="PIRSR039026-1"/>
    </source>
</evidence>
<dbReference type="Proteomes" id="UP001139311">
    <property type="component" value="Unassembled WGS sequence"/>
</dbReference>
<evidence type="ECO:0000313" key="5">
    <source>
        <dbReference type="EMBL" id="MCB4820213.1"/>
    </source>
</evidence>
<dbReference type="PANTHER" id="PTHR33376">
    <property type="match status" value="1"/>
</dbReference>
<dbReference type="RefSeq" id="WP_226603114.1">
    <property type="nucleotide sequence ID" value="NZ_JAJAQI010000001.1"/>
</dbReference>
<dbReference type="PIRSF" id="PIRSF039026">
    <property type="entry name" value="SiaP"/>
    <property type="match status" value="1"/>
</dbReference>
<keyword evidence="1 4" id="KW-0732">Signal</keyword>
<feature type="binding site" evidence="3">
    <location>
        <position position="219"/>
    </location>
    <ligand>
        <name>Na(+)</name>
        <dbReference type="ChEBI" id="CHEBI:29101"/>
    </ligand>
</feature>
<dbReference type="AlphaFoldDB" id="A0A9X1IBB4"/>
<dbReference type="Pfam" id="PF03480">
    <property type="entry name" value="DctP"/>
    <property type="match status" value="1"/>
</dbReference>
<dbReference type="CDD" id="cd13604">
    <property type="entry name" value="PBP2_TRAP_ketoacid_lactate_like"/>
    <property type="match status" value="1"/>
</dbReference>
<feature type="binding site" evidence="3">
    <location>
        <position position="244"/>
    </location>
    <ligand>
        <name>substrate</name>
    </ligand>
</feature>
<dbReference type="GO" id="GO:0031317">
    <property type="term" value="C:tripartite ATP-independent periplasmic transporter complex"/>
    <property type="evidence" value="ECO:0007669"/>
    <property type="project" value="InterPro"/>
</dbReference>
<dbReference type="InterPro" id="IPR038404">
    <property type="entry name" value="TRAP_DctP_sf"/>
</dbReference>
<feature type="binding site" evidence="2">
    <location>
        <position position="181"/>
    </location>
    <ligand>
        <name>substrate</name>
    </ligand>
</feature>
<evidence type="ECO:0000256" key="4">
    <source>
        <dbReference type="SAM" id="SignalP"/>
    </source>
</evidence>
<dbReference type="NCBIfam" id="NF037995">
    <property type="entry name" value="TRAP_S1"/>
    <property type="match status" value="1"/>
</dbReference>
<dbReference type="PANTHER" id="PTHR33376:SF5">
    <property type="entry name" value="EXTRACYTOPLASMIC SOLUTE RECEPTOR PROTEIN"/>
    <property type="match status" value="1"/>
</dbReference>
<gene>
    <name evidence="5" type="ORF">LHA35_00525</name>
</gene>
<keyword evidence="3" id="KW-0479">Metal-binding</keyword>
<feature type="signal peptide" evidence="4">
    <location>
        <begin position="1"/>
        <end position="27"/>
    </location>
</feature>
<dbReference type="SUPFAM" id="SSF53850">
    <property type="entry name" value="Periplasmic binding protein-like II"/>
    <property type="match status" value="1"/>
</dbReference>
<feature type="binding site" evidence="2">
    <location>
        <position position="160"/>
    </location>
    <ligand>
        <name>substrate</name>
    </ligand>
</feature>
<feature type="binding site" evidence="3">
    <location>
        <position position="218"/>
    </location>
    <ligand>
        <name>substrate</name>
    </ligand>
</feature>
<organism evidence="5 6">
    <name type="scientific">Roseicella aerolata</name>
    <dbReference type="NCBI Taxonomy" id="2883479"/>
    <lineage>
        <taxon>Bacteria</taxon>
        <taxon>Pseudomonadati</taxon>
        <taxon>Pseudomonadota</taxon>
        <taxon>Alphaproteobacteria</taxon>
        <taxon>Acetobacterales</taxon>
        <taxon>Roseomonadaceae</taxon>
        <taxon>Roseicella</taxon>
    </lineage>
</organism>
<dbReference type="GO" id="GO:0046872">
    <property type="term" value="F:metal ion binding"/>
    <property type="evidence" value="ECO:0007669"/>
    <property type="project" value="UniProtKB-KW"/>
</dbReference>
<dbReference type="InterPro" id="IPR026289">
    <property type="entry name" value="SBP_TakP-like"/>
</dbReference>
<proteinExistence type="predicted"/>
<evidence type="ECO:0000256" key="3">
    <source>
        <dbReference type="PIRSR" id="PIRSR039026-2"/>
    </source>
</evidence>
<protein>
    <submittedName>
        <fullName evidence="5">TRAP transporter substrate-binding protein</fullName>
    </submittedName>
</protein>
<dbReference type="InterPro" id="IPR006311">
    <property type="entry name" value="TAT_signal"/>
</dbReference>
<sequence>MTEFQRRNLARTAAGGVAAAAAVTTLAAPALSQGRIEWRMVTSWPKMFPGGGTMAERFARTIGEATGGRLTIRVFAAGELVPAFEAFDAVQRGTADCMHSTPYYWQNKAKILSVYTTVPFGMTNYESVAWLRYGGGQALWDETYAQFGLKGFHAGSTSVQMAGWFNKEIRSAADVRGLKMRIPGFGGDALRKMGATIVNLPVGEIFGALQSGAIDATEWVGPWQDLAAGFYKVTRFYYWPGMHEPAVINEMTVNKAKWDALPKDIQQIFAWGCGDEHCQLTAENDASNAGALETLIRQHNVQLRRLPDEFIQAYGRAWTEVLTELRDSGDALTKKTLDSYYKFQREQMAWSRIGLQEYLNARLQGFRPA</sequence>
<evidence type="ECO:0000256" key="1">
    <source>
        <dbReference type="ARBA" id="ARBA00022729"/>
    </source>
</evidence>
<reference evidence="5" key="1">
    <citation type="submission" date="2021-10" db="EMBL/GenBank/DDBJ databases">
        <title>Roseicella aerolatum sp. nov., isolated from aerosols of e-waste dismantling site.</title>
        <authorList>
            <person name="Qin T."/>
        </authorList>
    </citation>
    <scope>NUCLEOTIDE SEQUENCE</scope>
    <source>
        <strain evidence="5">GB24</strain>
    </source>
</reference>
<dbReference type="InterPro" id="IPR018389">
    <property type="entry name" value="DctP_fam"/>
</dbReference>
<evidence type="ECO:0000313" key="6">
    <source>
        <dbReference type="Proteomes" id="UP001139311"/>
    </source>
</evidence>
<dbReference type="Gene3D" id="3.40.190.10">
    <property type="entry name" value="Periplasmic binding protein-like II"/>
    <property type="match status" value="1"/>
</dbReference>
<dbReference type="Gene3D" id="3.40.190.170">
    <property type="entry name" value="Bacterial extracellular solute-binding protein, family 7"/>
    <property type="match status" value="1"/>
</dbReference>
<dbReference type="GO" id="GO:0055085">
    <property type="term" value="P:transmembrane transport"/>
    <property type="evidence" value="ECO:0007669"/>
    <property type="project" value="InterPro"/>
</dbReference>